<organism evidence="4">
    <name type="scientific">Methyloraptor flagellatus</name>
    <dbReference type="NCBI Taxonomy" id="3162530"/>
    <lineage>
        <taxon>Bacteria</taxon>
        <taxon>Pseudomonadati</taxon>
        <taxon>Pseudomonadota</taxon>
        <taxon>Alphaproteobacteria</taxon>
        <taxon>Hyphomicrobiales</taxon>
        <taxon>Ancalomicrobiaceae</taxon>
        <taxon>Methyloraptor</taxon>
    </lineage>
</organism>
<dbReference type="PROSITE" id="PS50914">
    <property type="entry name" value="BON"/>
    <property type="match status" value="1"/>
</dbReference>
<dbReference type="SUPFAM" id="SSF49879">
    <property type="entry name" value="SMAD/FHA domain"/>
    <property type="match status" value="1"/>
</dbReference>
<feature type="region of interest" description="Disordered" evidence="1">
    <location>
        <begin position="482"/>
        <end position="503"/>
    </location>
</feature>
<dbReference type="RefSeq" id="WP_407048060.1">
    <property type="nucleotide sequence ID" value="NZ_CP158568.1"/>
</dbReference>
<keyword evidence="2" id="KW-0812">Transmembrane</keyword>
<feature type="compositionally biased region" description="Low complexity" evidence="1">
    <location>
        <begin position="429"/>
        <end position="462"/>
    </location>
</feature>
<sequence length="885" mass="93062">MVTSTSSERIVLKLLSGIQTGAEVFLDPGEYTIGSGADDDIQITDVSLSAGHGRLRLGPTKVEIQGRAGRFVTTNGRVIEADADSWTELEPLEVVVAGTTQFAIGPRSANWTSLAEVPQGIRFQPPKEPVETPAPRMALPARIPHLGAIAASIVALIVAGGVTFLALGSQPIAALRAQPATVDQLRAALAAFPFGPAITLREEPDGGIYASGYVETPVERRAITVAAEKLGLPVKLRVYTLQSMRSEIATLIQSSRLPIDFSLAPTGTVTLTGRVLDDKLVAQLAERIGGDVAGVTAVESGVRTAKTLLTEIEKLAKKALIGPYVVLRLEGNHVEITGLLPADKVDTWVGFLQAYSKQFASEIGLRSFVQLQPASGAAPAPAPTLDTPAISLGPTAGTQTGDVTLDIDRLKRGLYEVSDLFVGSRKKAQGPGPVAAAEAAATPQSASPSQPAAGPVSPPTVTAPAAAGAILREIEAIAAPTQGAASSDRLPTFPAPAAASSSSATPSAWADALRPAAPAVSAPAAPRGAAGGCLHRRRQSRSRGRHPDAVGRRCGHGRFRRDRADDAARTSRCRSCRHRSRVGCDTPDAGNDIGLGLGRIEPGNDVRRRGLGVGDLGLGGSGRDHVRVKNDGRPQTATRAAASTGVSDIVGALGGAADRLIARWMQSQDPKAGKDDVVAKTLDAVAVARAGLDRSGNAPVEEQESRLAYLPLLGSEIRADAGPERMCWPGSRLSVKSVPVAAFWLDMLSLSDSLSLKQFSLEQQRFLLEAATNPRRTAACLEQQAEGARTRQAGSFYFAEAARNPEIIRFLVRDLPVADLEIVGVNLVGDRYVQLKDGFKRREGMLTTPRARIAMIGELGIVLREQNGYSVEVFGSSVNWTLSQN</sequence>
<dbReference type="Pfam" id="PF16697">
    <property type="entry name" value="Yop-YscD_cpl"/>
    <property type="match status" value="1"/>
</dbReference>
<feature type="domain" description="BON" evidence="3">
    <location>
        <begin position="236"/>
        <end position="306"/>
    </location>
</feature>
<accession>A0AAU7X7S5</accession>
<feature type="region of interest" description="Disordered" evidence="1">
    <location>
        <begin position="519"/>
        <end position="556"/>
    </location>
</feature>
<dbReference type="KEGG" id="mflg:ABS361_12630"/>
<evidence type="ECO:0000256" key="1">
    <source>
        <dbReference type="SAM" id="MobiDB-lite"/>
    </source>
</evidence>
<evidence type="ECO:0000259" key="3">
    <source>
        <dbReference type="PROSITE" id="PS50914"/>
    </source>
</evidence>
<proteinExistence type="predicted"/>
<feature type="region of interest" description="Disordered" evidence="1">
    <location>
        <begin position="428"/>
        <end position="462"/>
    </location>
</feature>
<dbReference type="InterPro" id="IPR032030">
    <property type="entry name" value="YscD_cytoplasmic_dom"/>
</dbReference>
<evidence type="ECO:0000313" key="4">
    <source>
        <dbReference type="EMBL" id="XBY42957.1"/>
    </source>
</evidence>
<dbReference type="AlphaFoldDB" id="A0AAU7X7S5"/>
<gene>
    <name evidence="4" type="ORF">ABS361_12630</name>
</gene>
<keyword evidence="2" id="KW-1133">Transmembrane helix</keyword>
<feature type="compositionally biased region" description="Basic residues" evidence="1">
    <location>
        <begin position="534"/>
        <end position="544"/>
    </location>
</feature>
<keyword evidence="2" id="KW-0472">Membrane</keyword>
<dbReference type="PANTHER" id="PTHR48125:SF10">
    <property type="entry name" value="OS12G0136300 PROTEIN"/>
    <property type="match status" value="1"/>
</dbReference>
<protein>
    <submittedName>
        <fullName evidence="4">FHA domain-containing protein</fullName>
    </submittedName>
</protein>
<feature type="transmembrane region" description="Helical" evidence="2">
    <location>
        <begin position="146"/>
        <end position="167"/>
    </location>
</feature>
<dbReference type="InterPro" id="IPR008984">
    <property type="entry name" value="SMAD_FHA_dom_sf"/>
</dbReference>
<dbReference type="InterPro" id="IPR007055">
    <property type="entry name" value="BON_dom"/>
</dbReference>
<feature type="compositionally biased region" description="Low complexity" evidence="1">
    <location>
        <begin position="519"/>
        <end position="528"/>
    </location>
</feature>
<reference evidence="4" key="1">
    <citation type="submission" date="2024-06" db="EMBL/GenBank/DDBJ databases">
        <title>Methylostella associata gen. nov., sp. nov., a novel Ancalomicrobiaceae-affiliated facultatively methylotrophic bacteria that feed on methanotrophs of the genus Methylococcus.</title>
        <authorList>
            <person name="Saltykova V."/>
            <person name="Danilova O.V."/>
            <person name="Oshkin I.Y."/>
            <person name="Belova S.E."/>
            <person name="Pimenov N.V."/>
            <person name="Dedysh S.N."/>
        </authorList>
    </citation>
    <scope>NUCLEOTIDE SEQUENCE</scope>
    <source>
        <strain evidence="4">S20</strain>
    </source>
</reference>
<name>A0AAU7X7S5_9HYPH</name>
<dbReference type="PANTHER" id="PTHR48125">
    <property type="entry name" value="LP07818P1"/>
    <property type="match status" value="1"/>
</dbReference>
<dbReference type="EMBL" id="CP158568">
    <property type="protein sequence ID" value="XBY42957.1"/>
    <property type="molecule type" value="Genomic_DNA"/>
</dbReference>
<dbReference type="Gene3D" id="2.60.200.20">
    <property type="match status" value="1"/>
</dbReference>
<evidence type="ECO:0000256" key="2">
    <source>
        <dbReference type="SAM" id="Phobius"/>
    </source>
</evidence>